<feature type="domain" description="Reverse transcriptase zinc-binding" evidence="2">
    <location>
        <begin position="122"/>
        <end position="213"/>
    </location>
</feature>
<gene>
    <name evidence="3" type="ORF">Slati_3783500</name>
</gene>
<dbReference type="AlphaFoldDB" id="A0AAW2U553"/>
<evidence type="ECO:0000259" key="1">
    <source>
        <dbReference type="Pfam" id="PF13456"/>
    </source>
</evidence>
<feature type="domain" description="RNase H type-1" evidence="1">
    <location>
        <begin position="288"/>
        <end position="409"/>
    </location>
</feature>
<sequence>MTISSRHRLEPGPRFAWRSILAAQYLFRAGCRWRVGSGASISVWTDPWIPRPHSFRPITPVPPAWAHLRVADLIDPVCCDWQVDLVKTIFWPDDSASILAIPLSRIGDADRLIWHYSKSGVFSVRSAYHLACALEEKPCTSSRSTEEASWWRRLWQAKIPSKVKLFEWRACLDALPTGIRLSSRIPGFVSVCPFCFDDREDLLHLLAHCSFANPWHFSSSCVLVGRFGGPATARQWKVKLWLLFRFRRLPHKIWNLFSIKLQHPPARLSLEHRRPGWLRHRGLLRSIFDGATFATGPALGIGAVARNESGQCLAWMSLRLDPAGDGEMAEALATREAILLASRRGWGAVVIEGDCTNLIRKLQVHERVFSDVGPIIFDIHCLASSFVSCRFSLVRRSGNSVADSLARSAT</sequence>
<dbReference type="Gene3D" id="3.30.420.10">
    <property type="entry name" value="Ribonuclease H-like superfamily/Ribonuclease H"/>
    <property type="match status" value="1"/>
</dbReference>
<name>A0AAW2U553_9LAMI</name>
<dbReference type="InterPro" id="IPR044730">
    <property type="entry name" value="RNase_H-like_dom_plant"/>
</dbReference>
<evidence type="ECO:0000313" key="3">
    <source>
        <dbReference type="EMBL" id="KAL0411938.1"/>
    </source>
</evidence>
<dbReference type="InterPro" id="IPR036397">
    <property type="entry name" value="RNaseH_sf"/>
</dbReference>
<dbReference type="InterPro" id="IPR002156">
    <property type="entry name" value="RNaseH_domain"/>
</dbReference>
<evidence type="ECO:0008006" key="4">
    <source>
        <dbReference type="Google" id="ProtNLM"/>
    </source>
</evidence>
<dbReference type="GO" id="GO:0003676">
    <property type="term" value="F:nucleic acid binding"/>
    <property type="evidence" value="ECO:0007669"/>
    <property type="project" value="InterPro"/>
</dbReference>
<dbReference type="InterPro" id="IPR012337">
    <property type="entry name" value="RNaseH-like_sf"/>
</dbReference>
<dbReference type="InterPro" id="IPR026960">
    <property type="entry name" value="RVT-Znf"/>
</dbReference>
<dbReference type="SUPFAM" id="SSF53098">
    <property type="entry name" value="Ribonuclease H-like"/>
    <property type="match status" value="1"/>
</dbReference>
<dbReference type="InterPro" id="IPR052929">
    <property type="entry name" value="RNase_H-like_EbsB-rel"/>
</dbReference>
<dbReference type="EMBL" id="JACGWN010000013">
    <property type="protein sequence ID" value="KAL0411938.1"/>
    <property type="molecule type" value="Genomic_DNA"/>
</dbReference>
<reference evidence="3" key="2">
    <citation type="journal article" date="2024" name="Plant">
        <title>Genomic evolution and insights into agronomic trait innovations of Sesamum species.</title>
        <authorList>
            <person name="Miao H."/>
            <person name="Wang L."/>
            <person name="Qu L."/>
            <person name="Liu H."/>
            <person name="Sun Y."/>
            <person name="Le M."/>
            <person name="Wang Q."/>
            <person name="Wei S."/>
            <person name="Zheng Y."/>
            <person name="Lin W."/>
            <person name="Duan Y."/>
            <person name="Cao H."/>
            <person name="Xiong S."/>
            <person name="Wang X."/>
            <person name="Wei L."/>
            <person name="Li C."/>
            <person name="Ma Q."/>
            <person name="Ju M."/>
            <person name="Zhao R."/>
            <person name="Li G."/>
            <person name="Mu C."/>
            <person name="Tian Q."/>
            <person name="Mei H."/>
            <person name="Zhang T."/>
            <person name="Gao T."/>
            <person name="Zhang H."/>
        </authorList>
    </citation>
    <scope>NUCLEOTIDE SEQUENCE</scope>
    <source>
        <strain evidence="3">KEN1</strain>
    </source>
</reference>
<dbReference type="PANTHER" id="PTHR47074:SF11">
    <property type="entry name" value="REVERSE TRANSCRIPTASE-LIKE PROTEIN"/>
    <property type="match status" value="1"/>
</dbReference>
<protein>
    <recommendedName>
        <fullName evidence="4">Reverse transcriptase zinc-binding domain-containing protein</fullName>
    </recommendedName>
</protein>
<dbReference type="Pfam" id="PF13966">
    <property type="entry name" value="zf-RVT"/>
    <property type="match status" value="1"/>
</dbReference>
<organism evidence="3">
    <name type="scientific">Sesamum latifolium</name>
    <dbReference type="NCBI Taxonomy" id="2727402"/>
    <lineage>
        <taxon>Eukaryota</taxon>
        <taxon>Viridiplantae</taxon>
        <taxon>Streptophyta</taxon>
        <taxon>Embryophyta</taxon>
        <taxon>Tracheophyta</taxon>
        <taxon>Spermatophyta</taxon>
        <taxon>Magnoliopsida</taxon>
        <taxon>eudicotyledons</taxon>
        <taxon>Gunneridae</taxon>
        <taxon>Pentapetalae</taxon>
        <taxon>asterids</taxon>
        <taxon>lamiids</taxon>
        <taxon>Lamiales</taxon>
        <taxon>Pedaliaceae</taxon>
        <taxon>Sesamum</taxon>
    </lineage>
</organism>
<reference evidence="3" key="1">
    <citation type="submission" date="2020-06" db="EMBL/GenBank/DDBJ databases">
        <authorList>
            <person name="Li T."/>
            <person name="Hu X."/>
            <person name="Zhang T."/>
            <person name="Song X."/>
            <person name="Zhang H."/>
            <person name="Dai N."/>
            <person name="Sheng W."/>
            <person name="Hou X."/>
            <person name="Wei L."/>
        </authorList>
    </citation>
    <scope>NUCLEOTIDE SEQUENCE</scope>
    <source>
        <strain evidence="3">KEN1</strain>
        <tissue evidence="3">Leaf</tissue>
    </source>
</reference>
<accession>A0AAW2U553</accession>
<dbReference type="Pfam" id="PF13456">
    <property type="entry name" value="RVT_3"/>
    <property type="match status" value="1"/>
</dbReference>
<proteinExistence type="predicted"/>
<dbReference type="CDD" id="cd06222">
    <property type="entry name" value="RNase_H_like"/>
    <property type="match status" value="1"/>
</dbReference>
<dbReference type="GO" id="GO:0004523">
    <property type="term" value="F:RNA-DNA hybrid ribonuclease activity"/>
    <property type="evidence" value="ECO:0007669"/>
    <property type="project" value="InterPro"/>
</dbReference>
<comment type="caution">
    <text evidence="3">The sequence shown here is derived from an EMBL/GenBank/DDBJ whole genome shotgun (WGS) entry which is preliminary data.</text>
</comment>
<dbReference type="PANTHER" id="PTHR47074">
    <property type="entry name" value="BNAC02G40300D PROTEIN"/>
    <property type="match status" value="1"/>
</dbReference>
<evidence type="ECO:0000259" key="2">
    <source>
        <dbReference type="Pfam" id="PF13966"/>
    </source>
</evidence>